<feature type="compositionally biased region" description="Basic and acidic residues" evidence="1">
    <location>
        <begin position="17"/>
        <end position="27"/>
    </location>
</feature>
<sequence length="92" mass="10209">MVEQALRPSYSPSLTPKRPETMLERFGDTPLSPILPSPFLVPRPSSESFTRKRDESSRRKPSSALSTESLSTDSEHRPAMAGPVTSHMLELV</sequence>
<protein>
    <submittedName>
        <fullName evidence="2">Uncharacterized protein</fullName>
    </submittedName>
</protein>
<feature type="compositionally biased region" description="Polar residues" evidence="1">
    <location>
        <begin position="63"/>
        <end position="72"/>
    </location>
</feature>
<proteinExistence type="predicted"/>
<keyword evidence="3" id="KW-1185">Reference proteome</keyword>
<dbReference type="AlphaFoldDB" id="A0A1S8A6E4"/>
<dbReference type="Proteomes" id="UP000054516">
    <property type="component" value="Unassembled WGS sequence"/>
</dbReference>
<organism evidence="2">
    <name type="scientific">Rosellinia necatrix</name>
    <name type="common">White root-rot fungus</name>
    <dbReference type="NCBI Taxonomy" id="77044"/>
    <lineage>
        <taxon>Eukaryota</taxon>
        <taxon>Fungi</taxon>
        <taxon>Dikarya</taxon>
        <taxon>Ascomycota</taxon>
        <taxon>Pezizomycotina</taxon>
        <taxon>Sordariomycetes</taxon>
        <taxon>Xylariomycetidae</taxon>
        <taxon>Xylariales</taxon>
        <taxon>Xylariaceae</taxon>
        <taxon>Rosellinia</taxon>
    </lineage>
</organism>
<name>A0A1S8A6E4_ROSNE</name>
<evidence type="ECO:0000313" key="2">
    <source>
        <dbReference type="EMBL" id="GAW25562.1"/>
    </source>
</evidence>
<feature type="compositionally biased region" description="Basic and acidic residues" evidence="1">
    <location>
        <begin position="49"/>
        <end position="58"/>
    </location>
</feature>
<dbReference type="EMBL" id="DF977454">
    <property type="protein sequence ID" value="GAW25562.1"/>
    <property type="molecule type" value="Genomic_DNA"/>
</dbReference>
<reference evidence="2" key="1">
    <citation type="submission" date="2016-03" db="EMBL/GenBank/DDBJ databases">
        <title>Draft genome sequence of Rosellinia necatrix.</title>
        <authorList>
            <person name="Kanematsu S."/>
        </authorList>
    </citation>
    <scope>NUCLEOTIDE SEQUENCE [LARGE SCALE GENOMIC DNA]</scope>
    <source>
        <strain evidence="2">W97</strain>
    </source>
</reference>
<feature type="region of interest" description="Disordered" evidence="1">
    <location>
        <begin position="1"/>
        <end position="92"/>
    </location>
</feature>
<evidence type="ECO:0000313" key="3">
    <source>
        <dbReference type="Proteomes" id="UP000054516"/>
    </source>
</evidence>
<accession>A0A1S8A6E4</accession>
<evidence type="ECO:0000256" key="1">
    <source>
        <dbReference type="SAM" id="MobiDB-lite"/>
    </source>
</evidence>
<gene>
    <name evidence="2" type="ORF">SAMD00023353_0900440</name>
</gene>